<evidence type="ECO:0000256" key="11">
    <source>
        <dbReference type="RuleBase" id="RU003357"/>
    </source>
</evidence>
<keyword evidence="3 10" id="KW-0813">Transport</keyword>
<evidence type="ECO:0000256" key="7">
    <source>
        <dbReference type="ARBA" id="ARBA00023136"/>
    </source>
</evidence>
<evidence type="ECO:0000259" key="12">
    <source>
        <dbReference type="Pfam" id="PF00593"/>
    </source>
</evidence>
<dbReference type="PANTHER" id="PTHR32552">
    <property type="entry name" value="FERRICHROME IRON RECEPTOR-RELATED"/>
    <property type="match status" value="1"/>
</dbReference>
<keyword evidence="7 10" id="KW-0472">Membrane</keyword>
<evidence type="ECO:0000256" key="2">
    <source>
        <dbReference type="ARBA" id="ARBA00009810"/>
    </source>
</evidence>
<comment type="caution">
    <text evidence="14">The sequence shown here is derived from an EMBL/GenBank/DDBJ whole genome shotgun (WGS) entry which is preliminary data.</text>
</comment>
<keyword evidence="15" id="KW-1185">Reference proteome</keyword>
<feature type="domain" description="TonB-dependent receptor plug" evidence="13">
    <location>
        <begin position="34"/>
        <end position="130"/>
    </location>
</feature>
<evidence type="ECO:0000256" key="8">
    <source>
        <dbReference type="ARBA" id="ARBA00023170"/>
    </source>
</evidence>
<evidence type="ECO:0000256" key="10">
    <source>
        <dbReference type="PROSITE-ProRule" id="PRU01360"/>
    </source>
</evidence>
<evidence type="ECO:0000259" key="13">
    <source>
        <dbReference type="Pfam" id="PF07715"/>
    </source>
</evidence>
<dbReference type="Gene3D" id="2.40.170.20">
    <property type="entry name" value="TonB-dependent receptor, beta-barrel domain"/>
    <property type="match status" value="1"/>
</dbReference>
<dbReference type="NCBIfam" id="TIGR01783">
    <property type="entry name" value="TonB-siderophor"/>
    <property type="match status" value="1"/>
</dbReference>
<dbReference type="InterPro" id="IPR012910">
    <property type="entry name" value="Plug_dom"/>
</dbReference>
<protein>
    <submittedName>
        <fullName evidence="14">TonB-dependent siderophore receptor</fullName>
    </submittedName>
</protein>
<evidence type="ECO:0000256" key="5">
    <source>
        <dbReference type="ARBA" id="ARBA00022692"/>
    </source>
</evidence>
<evidence type="ECO:0000256" key="9">
    <source>
        <dbReference type="ARBA" id="ARBA00023237"/>
    </source>
</evidence>
<dbReference type="RefSeq" id="WP_380794016.1">
    <property type="nucleotide sequence ID" value="NZ_JBHRVU010000004.1"/>
</dbReference>
<dbReference type="PANTHER" id="PTHR32552:SF85">
    <property type="entry name" value="BLL7968 PROTEIN"/>
    <property type="match status" value="1"/>
</dbReference>
<feature type="domain" description="TonB-dependent receptor-like beta-barrel" evidence="12">
    <location>
        <begin position="203"/>
        <end position="658"/>
    </location>
</feature>
<dbReference type="InterPro" id="IPR000531">
    <property type="entry name" value="Beta-barrel_TonB"/>
</dbReference>
<comment type="similarity">
    <text evidence="2 10 11">Belongs to the TonB-dependent receptor family.</text>
</comment>
<dbReference type="SUPFAM" id="SSF56935">
    <property type="entry name" value="Porins"/>
    <property type="match status" value="1"/>
</dbReference>
<comment type="subcellular location">
    <subcellularLocation>
        <location evidence="1 10">Cell outer membrane</location>
        <topology evidence="1 10">Multi-pass membrane protein</topology>
    </subcellularLocation>
</comment>
<dbReference type="EMBL" id="JBHRVU010000004">
    <property type="protein sequence ID" value="MFC3440772.1"/>
    <property type="molecule type" value="Genomic_DNA"/>
</dbReference>
<dbReference type="Pfam" id="PF07715">
    <property type="entry name" value="Plug"/>
    <property type="match status" value="1"/>
</dbReference>
<dbReference type="InterPro" id="IPR039426">
    <property type="entry name" value="TonB-dep_rcpt-like"/>
</dbReference>
<dbReference type="PROSITE" id="PS52016">
    <property type="entry name" value="TONB_DEPENDENT_REC_3"/>
    <property type="match status" value="1"/>
</dbReference>
<dbReference type="InterPro" id="IPR037066">
    <property type="entry name" value="Plug_dom_sf"/>
</dbReference>
<dbReference type="InterPro" id="IPR036942">
    <property type="entry name" value="Beta-barrel_TonB_sf"/>
</dbReference>
<proteinExistence type="inferred from homology"/>
<accession>A0ABV7NE48</accession>
<evidence type="ECO:0000256" key="6">
    <source>
        <dbReference type="ARBA" id="ARBA00023077"/>
    </source>
</evidence>
<evidence type="ECO:0000313" key="14">
    <source>
        <dbReference type="EMBL" id="MFC3440772.1"/>
    </source>
</evidence>
<keyword evidence="9 10" id="KW-0998">Cell outer membrane</keyword>
<evidence type="ECO:0000313" key="15">
    <source>
        <dbReference type="Proteomes" id="UP001595681"/>
    </source>
</evidence>
<gene>
    <name evidence="14" type="ORF">ACFOKF_06085</name>
</gene>
<evidence type="ECO:0000256" key="4">
    <source>
        <dbReference type="ARBA" id="ARBA00022452"/>
    </source>
</evidence>
<keyword evidence="4 10" id="KW-1134">Transmembrane beta strand</keyword>
<dbReference type="Gene3D" id="2.170.130.10">
    <property type="entry name" value="TonB-dependent receptor, plug domain"/>
    <property type="match status" value="1"/>
</dbReference>
<keyword evidence="5 10" id="KW-0812">Transmembrane</keyword>
<reference evidence="15" key="1">
    <citation type="journal article" date="2019" name="Int. J. Syst. Evol. Microbiol.">
        <title>The Global Catalogue of Microorganisms (GCM) 10K type strain sequencing project: providing services to taxonomists for standard genome sequencing and annotation.</title>
        <authorList>
            <consortium name="The Broad Institute Genomics Platform"/>
            <consortium name="The Broad Institute Genome Sequencing Center for Infectious Disease"/>
            <person name="Wu L."/>
            <person name="Ma J."/>
        </authorList>
    </citation>
    <scope>NUCLEOTIDE SEQUENCE [LARGE SCALE GENOMIC DNA]</scope>
    <source>
        <strain evidence="15">CCM 7491</strain>
    </source>
</reference>
<evidence type="ECO:0000256" key="3">
    <source>
        <dbReference type="ARBA" id="ARBA00022448"/>
    </source>
</evidence>
<organism evidence="14 15">
    <name type="scientific">Sphingobium rhizovicinum</name>
    <dbReference type="NCBI Taxonomy" id="432308"/>
    <lineage>
        <taxon>Bacteria</taxon>
        <taxon>Pseudomonadati</taxon>
        <taxon>Pseudomonadota</taxon>
        <taxon>Alphaproteobacteria</taxon>
        <taxon>Sphingomonadales</taxon>
        <taxon>Sphingomonadaceae</taxon>
        <taxon>Sphingobium</taxon>
    </lineage>
</organism>
<dbReference type="Pfam" id="PF00593">
    <property type="entry name" value="TonB_dep_Rec_b-barrel"/>
    <property type="match status" value="1"/>
</dbReference>
<dbReference type="Proteomes" id="UP001595681">
    <property type="component" value="Unassembled WGS sequence"/>
</dbReference>
<sequence>MADDDTDTIVVNGQTESGYSVTSAITGMKMDVPLLKVPQSVTAVSGQVLQEQSVDTLTDALRNVSGITEANSFGNTGDNFMIRGFETGLGSILRDGYISVQVRALNASTERVEVLKGPASLLYGRFEPGGLINVVTKKPLDTLHYEARTHFSSRGQSRQVVDVTGPIADGLAFRLIGEYEDSQYWRTNGHDNERTYIAPSLSWTSGGFSLLASYEYTDSVQPYDRGRVYYNGKRLQVPATAYFGEKFTTLDQRLHSGNLLLKYAFAPGWRVEAKYAIQRTSGDDLQVRPRSLVIGADGQATGELIRSLDGNRDLSDDRDYASLNLHGDVQVLGMRHRLLFGADYEEYTSRRGYQVDSPRRGGFNVYNPVYGLLDQNYANLVVTPNSATIDTYKTGGFYFQDLVEVTPQWTLVFGGRYETFKDFSQSGINRPSDQSSADSFLPRLGVVYQPRENISVYASYSRAFAPNPSVPADGDQPAYGPFPPEKSRSYEVGIKSEFLDGVTATLAAYDIRKNNVLETIDAGDGNTITEARDKVTSRGIEFDMVGEVTKRLSLILSYAYTDARDPQSTTADHVVNVAKHTGSLSLSYRPGGVLDGLSLGGGAYHVGRRYGGLSTGPTGANNVPFYLDSYTTFDLNAGYSLPFAQGHNAYVRMTVRNLTNRNYDQSAGNALRVVPGQARTLFMTVGMKF</sequence>
<dbReference type="CDD" id="cd01347">
    <property type="entry name" value="ligand_gated_channel"/>
    <property type="match status" value="1"/>
</dbReference>
<evidence type="ECO:0000256" key="1">
    <source>
        <dbReference type="ARBA" id="ARBA00004571"/>
    </source>
</evidence>
<keyword evidence="8 14" id="KW-0675">Receptor</keyword>
<dbReference type="InterPro" id="IPR010105">
    <property type="entry name" value="TonB_sidphr_rcpt"/>
</dbReference>
<keyword evidence="6 11" id="KW-0798">TonB box</keyword>
<name>A0ABV7NE48_9SPHN</name>